<gene>
    <name evidence="1" type="ORF">GH714_008982</name>
</gene>
<accession>A0A6A6MXD4</accession>
<protein>
    <submittedName>
        <fullName evidence="1">Uncharacterized protein</fullName>
    </submittedName>
</protein>
<dbReference type="Proteomes" id="UP000467840">
    <property type="component" value="Chromosome 10"/>
</dbReference>
<keyword evidence="2" id="KW-1185">Reference proteome</keyword>
<evidence type="ECO:0000313" key="1">
    <source>
        <dbReference type="EMBL" id="KAF2318572.1"/>
    </source>
</evidence>
<evidence type="ECO:0000313" key="2">
    <source>
        <dbReference type="Proteomes" id="UP000467840"/>
    </source>
</evidence>
<sequence length="169" mass="19252">MDNRKSLLRLLVVGIPARPHLWSRTFFVRKKRDDVAFSPRDQQSLESFLQLKRGGGNVPFTQYYRSVMEKSASGSLLTNKNIRGDDKIAILLRREMEGGRGSGERSGKASTQEGMQLATGELPGAEEIKKKEATLETIMWVWLRLGKWVQIKWKYICEMETGGSIRGNY</sequence>
<dbReference type="EMBL" id="JAAGAX010000003">
    <property type="protein sequence ID" value="KAF2318572.1"/>
    <property type="molecule type" value="Genomic_DNA"/>
</dbReference>
<organism evidence="1 2">
    <name type="scientific">Hevea brasiliensis</name>
    <name type="common">Para rubber tree</name>
    <name type="synonym">Siphonia brasiliensis</name>
    <dbReference type="NCBI Taxonomy" id="3981"/>
    <lineage>
        <taxon>Eukaryota</taxon>
        <taxon>Viridiplantae</taxon>
        <taxon>Streptophyta</taxon>
        <taxon>Embryophyta</taxon>
        <taxon>Tracheophyta</taxon>
        <taxon>Spermatophyta</taxon>
        <taxon>Magnoliopsida</taxon>
        <taxon>eudicotyledons</taxon>
        <taxon>Gunneridae</taxon>
        <taxon>Pentapetalae</taxon>
        <taxon>rosids</taxon>
        <taxon>fabids</taxon>
        <taxon>Malpighiales</taxon>
        <taxon>Euphorbiaceae</taxon>
        <taxon>Crotonoideae</taxon>
        <taxon>Micrandreae</taxon>
        <taxon>Hevea</taxon>
    </lineage>
</organism>
<reference evidence="1 2" key="1">
    <citation type="journal article" date="2020" name="Mol. Plant">
        <title>The Chromosome-Based Rubber Tree Genome Provides New Insights into Spurge Genome Evolution and Rubber Biosynthesis.</title>
        <authorList>
            <person name="Liu J."/>
            <person name="Shi C."/>
            <person name="Shi C.C."/>
            <person name="Li W."/>
            <person name="Zhang Q.J."/>
            <person name="Zhang Y."/>
            <person name="Li K."/>
            <person name="Lu H.F."/>
            <person name="Shi C."/>
            <person name="Zhu S.T."/>
            <person name="Xiao Z.Y."/>
            <person name="Nan H."/>
            <person name="Yue Y."/>
            <person name="Zhu X.G."/>
            <person name="Wu Y."/>
            <person name="Hong X.N."/>
            <person name="Fan G.Y."/>
            <person name="Tong Y."/>
            <person name="Zhang D."/>
            <person name="Mao C.L."/>
            <person name="Liu Y.L."/>
            <person name="Hao S.J."/>
            <person name="Liu W.Q."/>
            <person name="Lv M.Q."/>
            <person name="Zhang H.B."/>
            <person name="Liu Y."/>
            <person name="Hu-Tang G.R."/>
            <person name="Wang J.P."/>
            <person name="Wang J.H."/>
            <person name="Sun Y.H."/>
            <person name="Ni S.B."/>
            <person name="Chen W.B."/>
            <person name="Zhang X.C."/>
            <person name="Jiao Y.N."/>
            <person name="Eichler E.E."/>
            <person name="Li G.H."/>
            <person name="Liu X."/>
            <person name="Gao L.Z."/>
        </authorList>
    </citation>
    <scope>NUCLEOTIDE SEQUENCE [LARGE SCALE GENOMIC DNA]</scope>
    <source>
        <strain evidence="2">cv. GT1</strain>
        <tissue evidence="1">Leaf</tissue>
    </source>
</reference>
<comment type="caution">
    <text evidence="1">The sequence shown here is derived from an EMBL/GenBank/DDBJ whole genome shotgun (WGS) entry which is preliminary data.</text>
</comment>
<name>A0A6A6MXD4_HEVBR</name>
<dbReference type="AlphaFoldDB" id="A0A6A6MXD4"/>
<proteinExistence type="predicted"/>